<dbReference type="PROSITE" id="PS00028">
    <property type="entry name" value="ZINC_FINGER_C2H2_1"/>
    <property type="match status" value="3"/>
</dbReference>
<protein>
    <recommendedName>
        <fullName evidence="10">C2H2-type domain-containing protein</fullName>
    </recommendedName>
</protein>
<name>A0A2G9SGN9_AQUCT</name>
<keyword evidence="2" id="KW-0479">Metal-binding</keyword>
<feature type="domain" description="C2H2-type" evidence="10">
    <location>
        <begin position="125"/>
        <end position="152"/>
    </location>
</feature>
<dbReference type="GO" id="GO:0005634">
    <property type="term" value="C:nucleus"/>
    <property type="evidence" value="ECO:0007669"/>
    <property type="project" value="UniProtKB-SubCell"/>
</dbReference>
<dbReference type="PANTHER" id="PTHR16515">
    <property type="entry name" value="PR DOMAIN ZINC FINGER PROTEIN"/>
    <property type="match status" value="1"/>
</dbReference>
<dbReference type="Pfam" id="PF00096">
    <property type="entry name" value="zf-C2H2"/>
    <property type="match status" value="3"/>
</dbReference>
<evidence type="ECO:0000259" key="10">
    <source>
        <dbReference type="PROSITE" id="PS50157"/>
    </source>
</evidence>
<dbReference type="FunFam" id="3.30.160.60:FF:000060">
    <property type="entry name" value="zinc finger protein 436"/>
    <property type="match status" value="1"/>
</dbReference>
<evidence type="ECO:0000256" key="8">
    <source>
        <dbReference type="ARBA" id="ARBA00023242"/>
    </source>
</evidence>
<dbReference type="Gene3D" id="3.30.160.60">
    <property type="entry name" value="Classic Zinc Finger"/>
    <property type="match status" value="4"/>
</dbReference>
<evidence type="ECO:0000256" key="5">
    <source>
        <dbReference type="ARBA" id="ARBA00022833"/>
    </source>
</evidence>
<evidence type="ECO:0000256" key="6">
    <source>
        <dbReference type="ARBA" id="ARBA00023015"/>
    </source>
</evidence>
<evidence type="ECO:0000313" key="12">
    <source>
        <dbReference type="Proteomes" id="UP000228934"/>
    </source>
</evidence>
<feature type="domain" description="C2H2-type" evidence="10">
    <location>
        <begin position="182"/>
        <end position="208"/>
    </location>
</feature>
<dbReference type="EMBL" id="KV924627">
    <property type="protein sequence ID" value="PIO38581.1"/>
    <property type="molecule type" value="Genomic_DNA"/>
</dbReference>
<accession>A0A2G9SGN9</accession>
<keyword evidence="7" id="KW-0804">Transcription</keyword>
<organism evidence="11 12">
    <name type="scientific">Aquarana catesbeiana</name>
    <name type="common">American bullfrog</name>
    <name type="synonym">Rana catesbeiana</name>
    <dbReference type="NCBI Taxonomy" id="8400"/>
    <lineage>
        <taxon>Eukaryota</taxon>
        <taxon>Metazoa</taxon>
        <taxon>Chordata</taxon>
        <taxon>Craniata</taxon>
        <taxon>Vertebrata</taxon>
        <taxon>Euteleostomi</taxon>
        <taxon>Amphibia</taxon>
        <taxon>Batrachia</taxon>
        <taxon>Anura</taxon>
        <taxon>Neobatrachia</taxon>
        <taxon>Ranoidea</taxon>
        <taxon>Ranidae</taxon>
        <taxon>Aquarana</taxon>
    </lineage>
</organism>
<evidence type="ECO:0000256" key="7">
    <source>
        <dbReference type="ARBA" id="ARBA00023163"/>
    </source>
</evidence>
<dbReference type="GO" id="GO:0008270">
    <property type="term" value="F:zinc ion binding"/>
    <property type="evidence" value="ECO:0007669"/>
    <property type="project" value="UniProtKB-KW"/>
</dbReference>
<evidence type="ECO:0000256" key="3">
    <source>
        <dbReference type="ARBA" id="ARBA00022737"/>
    </source>
</evidence>
<evidence type="ECO:0000313" key="11">
    <source>
        <dbReference type="EMBL" id="PIO38581.1"/>
    </source>
</evidence>
<evidence type="ECO:0000256" key="1">
    <source>
        <dbReference type="ARBA" id="ARBA00004123"/>
    </source>
</evidence>
<dbReference type="PROSITE" id="PS50157">
    <property type="entry name" value="ZINC_FINGER_C2H2_2"/>
    <property type="match status" value="4"/>
</dbReference>
<evidence type="ECO:0000256" key="4">
    <source>
        <dbReference type="ARBA" id="ARBA00022771"/>
    </source>
</evidence>
<gene>
    <name evidence="11" type="ORF">AB205_0114970</name>
</gene>
<evidence type="ECO:0000256" key="9">
    <source>
        <dbReference type="PROSITE-ProRule" id="PRU00042"/>
    </source>
</evidence>
<keyword evidence="5" id="KW-0862">Zinc</keyword>
<dbReference type="FunFam" id="3.30.160.60:FF:004141">
    <property type="match status" value="1"/>
</dbReference>
<reference evidence="12" key="1">
    <citation type="journal article" date="2017" name="Nat. Commun.">
        <title>The North American bullfrog draft genome provides insight into hormonal regulation of long noncoding RNA.</title>
        <authorList>
            <person name="Hammond S.A."/>
            <person name="Warren R.L."/>
            <person name="Vandervalk B.P."/>
            <person name="Kucuk E."/>
            <person name="Khan H."/>
            <person name="Gibb E.A."/>
            <person name="Pandoh P."/>
            <person name="Kirk H."/>
            <person name="Zhao Y."/>
            <person name="Jones M."/>
            <person name="Mungall A.J."/>
            <person name="Coope R."/>
            <person name="Pleasance S."/>
            <person name="Moore R.A."/>
            <person name="Holt R.A."/>
            <person name="Round J.M."/>
            <person name="Ohora S."/>
            <person name="Walle B.V."/>
            <person name="Veldhoen N."/>
            <person name="Helbing C.C."/>
            <person name="Birol I."/>
        </authorList>
    </citation>
    <scope>NUCLEOTIDE SEQUENCE [LARGE SCALE GENOMIC DNA]</scope>
</reference>
<dbReference type="InterPro" id="IPR036236">
    <property type="entry name" value="Znf_C2H2_sf"/>
</dbReference>
<dbReference type="Proteomes" id="UP000228934">
    <property type="component" value="Unassembled WGS sequence"/>
</dbReference>
<dbReference type="InterPro" id="IPR013087">
    <property type="entry name" value="Znf_C2H2_type"/>
</dbReference>
<sequence length="208" mass="23832">MEEDTKTTHNKTGIKEEAEELCVMGDKTYKEEEIPPEISTDPKVAQRVIKVEKEEEGHVNLQRKAVLEIGTDGQYRLQNEENPPTTLDQPLSSKKPFLCSECGKFFHRKYGLTVHQRIHTGEKPFACSECGKCFSDKSNLNEHKRTHSATESFTCSKCGRRCHTWRILATHQRVHSGEKRGIECTKCGQTFSKKLYLKRHEMRGCSMG</sequence>
<dbReference type="AlphaFoldDB" id="A0A2G9SGN9"/>
<dbReference type="InterPro" id="IPR050331">
    <property type="entry name" value="Zinc_finger"/>
</dbReference>
<evidence type="ECO:0000256" key="2">
    <source>
        <dbReference type="ARBA" id="ARBA00022723"/>
    </source>
</evidence>
<feature type="domain" description="C2H2-type" evidence="10">
    <location>
        <begin position="153"/>
        <end position="180"/>
    </location>
</feature>
<proteinExistence type="predicted"/>
<feature type="domain" description="C2H2-type" evidence="10">
    <location>
        <begin position="97"/>
        <end position="124"/>
    </location>
</feature>
<keyword evidence="12" id="KW-1185">Reference proteome</keyword>
<dbReference type="SUPFAM" id="SSF57667">
    <property type="entry name" value="beta-beta-alpha zinc fingers"/>
    <property type="match status" value="2"/>
</dbReference>
<keyword evidence="4 9" id="KW-0863">Zinc-finger</keyword>
<keyword evidence="6" id="KW-0805">Transcription regulation</keyword>
<dbReference type="SMART" id="SM00355">
    <property type="entry name" value="ZnF_C2H2"/>
    <property type="match status" value="4"/>
</dbReference>
<dbReference type="PANTHER" id="PTHR16515:SF49">
    <property type="entry name" value="GASTRULA ZINC FINGER PROTEIN XLCGF49.1-LIKE-RELATED"/>
    <property type="match status" value="1"/>
</dbReference>
<comment type="subcellular location">
    <subcellularLocation>
        <location evidence="1">Nucleus</location>
    </subcellularLocation>
</comment>
<keyword evidence="3" id="KW-0677">Repeat</keyword>
<keyword evidence="8" id="KW-0539">Nucleus</keyword>
<dbReference type="OrthoDB" id="654211at2759"/>
<dbReference type="GO" id="GO:0010468">
    <property type="term" value="P:regulation of gene expression"/>
    <property type="evidence" value="ECO:0007669"/>
    <property type="project" value="TreeGrafter"/>
</dbReference>